<organism evidence="3 4">
    <name type="scientific">Rhodopirellula islandica</name>
    <dbReference type="NCBI Taxonomy" id="595434"/>
    <lineage>
        <taxon>Bacteria</taxon>
        <taxon>Pseudomonadati</taxon>
        <taxon>Planctomycetota</taxon>
        <taxon>Planctomycetia</taxon>
        <taxon>Pirellulales</taxon>
        <taxon>Pirellulaceae</taxon>
        <taxon>Rhodopirellula</taxon>
    </lineage>
</organism>
<evidence type="ECO:0000313" key="3">
    <source>
        <dbReference type="EMBL" id="KLU05208.1"/>
    </source>
</evidence>
<name>A0A0J1BF38_RHOIS</name>
<evidence type="ECO:0000313" key="4">
    <source>
        <dbReference type="Proteomes" id="UP000036367"/>
    </source>
</evidence>
<accession>A0A0J1BF38</accession>
<dbReference type="STRING" id="595434.RISK_002699"/>
<protein>
    <submittedName>
        <fullName evidence="3">Transmembrane protein</fullName>
    </submittedName>
</protein>
<keyword evidence="2 3" id="KW-0812">Transmembrane</keyword>
<dbReference type="Gene3D" id="1.25.40.10">
    <property type="entry name" value="Tetratricopeptide repeat domain"/>
    <property type="match status" value="3"/>
</dbReference>
<keyword evidence="4" id="KW-1185">Reference proteome</keyword>
<dbReference type="AlphaFoldDB" id="A0A0J1BF38"/>
<keyword evidence="2" id="KW-0472">Membrane</keyword>
<reference evidence="3" key="1">
    <citation type="submission" date="2015-05" db="EMBL/GenBank/DDBJ databases">
        <title>Permanent draft genome of Rhodopirellula islandicus K833.</title>
        <authorList>
            <person name="Kizina J."/>
            <person name="Richter M."/>
            <person name="Glockner F.O."/>
            <person name="Harder J."/>
        </authorList>
    </citation>
    <scope>NUCLEOTIDE SEQUENCE [LARGE SCALE GENOMIC DNA]</scope>
    <source>
        <strain evidence="3">K833</strain>
    </source>
</reference>
<comment type="caution">
    <text evidence="3">The sequence shown here is derived from an EMBL/GenBank/DDBJ whole genome shotgun (WGS) entry which is preliminary data.</text>
</comment>
<dbReference type="EMBL" id="LECT01000021">
    <property type="protein sequence ID" value="KLU05208.1"/>
    <property type="molecule type" value="Genomic_DNA"/>
</dbReference>
<keyword evidence="2" id="KW-1133">Transmembrane helix</keyword>
<sequence length="877" mass="97669">MVSRMVPDRGDIVAKPDETKTQDAIPPSSRSKTTVASLAFVTMFTMVGFAYMFSILAGGREIDAPQTLNLASAQYVAGNIVVAGDLAARAKLNEKNEAERKLYPMQQFLIGAGTYARANQAVSLRDRHEQMEKALPYLQRAYSLGFPEGRDAEGHQMLGGTLNAIGRHEQAASHLKQAVDIDLTLRGELLPLLARSLASSISAKPDEALRTIVAHLNESGLDNRRRSEAEILRIELLNQLRRHDDALPVIARVEEDIAEDLSLQKPWAMQLQDQLSLQRGLARVGRIIDTLPSSISAKIIAGIPIVADRELPEESQAELKDVIRVLDQLQREADPKVAGSARLLVAQSYLLLNDPDLALARLTQTRQQRPFDARGLEGGISEMELLASRAMGDDVVQTARYLVREIGQSQYLDFPEIARESVTQRIIDAIAMLRGAGQFSPAADTATATAPVLGLASSFSQAGMAYRDWGEATLEAGMGPGGELSREASELARERFRSAGDAYAAAAKEQFDTDEYVSTLWLAIESYQRGRHFSRSAALLEDYLRYEDRGRIPRALVAHGRALLADGNPKAAIESLQTCIIEYERDPMRYDARLLAAQAAADLGDRQRAREWLEANLNDGQLTPQSPAWRDSLLTLGEMLFAEGLSQTLKARELTRDKRIEALRESRPTLELAMRRLDEAVQRYWPEPRTQTAAYSLARGHLLATELPEIELTSTELQDTARRGLSQKANSRRQAALDQFAMLANYLQNQQRDSDLSDKQRALLRNSLIGQADTLRDMNRFAEAADAYRDMAIRYMNEPASLEAFLGQSQMMRKIGRVREADLLIRQADVVLSRIGAQWDNEFDKVTRYDRAGWERYLAWMVERLDQGAQLTNQTAP</sequence>
<gene>
    <name evidence="3" type="ORF">RISK_002699</name>
</gene>
<dbReference type="Proteomes" id="UP000036367">
    <property type="component" value="Unassembled WGS sequence"/>
</dbReference>
<evidence type="ECO:0000256" key="2">
    <source>
        <dbReference type="SAM" id="Phobius"/>
    </source>
</evidence>
<feature type="compositionally biased region" description="Basic and acidic residues" evidence="1">
    <location>
        <begin position="1"/>
        <end position="21"/>
    </location>
</feature>
<feature type="transmembrane region" description="Helical" evidence="2">
    <location>
        <begin position="35"/>
        <end position="57"/>
    </location>
</feature>
<evidence type="ECO:0000256" key="1">
    <source>
        <dbReference type="SAM" id="MobiDB-lite"/>
    </source>
</evidence>
<feature type="region of interest" description="Disordered" evidence="1">
    <location>
        <begin position="1"/>
        <end position="29"/>
    </location>
</feature>
<dbReference type="PATRIC" id="fig|595434.4.peg.2569"/>
<dbReference type="SUPFAM" id="SSF48452">
    <property type="entry name" value="TPR-like"/>
    <property type="match status" value="1"/>
</dbReference>
<proteinExistence type="predicted"/>
<dbReference type="InterPro" id="IPR011990">
    <property type="entry name" value="TPR-like_helical_dom_sf"/>
</dbReference>